<dbReference type="SMART" id="SM00862">
    <property type="entry name" value="Trans_reg_C"/>
    <property type="match status" value="1"/>
</dbReference>
<evidence type="ECO:0000256" key="3">
    <source>
        <dbReference type="ARBA" id="ARBA00023012"/>
    </source>
</evidence>
<evidence type="ECO:0000256" key="2">
    <source>
        <dbReference type="ARBA" id="ARBA00022553"/>
    </source>
</evidence>
<evidence type="ECO:0000256" key="8">
    <source>
        <dbReference type="PROSITE-ProRule" id="PRU00169"/>
    </source>
</evidence>
<dbReference type="InterPro" id="IPR036388">
    <property type="entry name" value="WH-like_DNA-bd_sf"/>
</dbReference>
<dbReference type="Gene3D" id="3.40.50.2300">
    <property type="match status" value="1"/>
</dbReference>
<keyword evidence="2 8" id="KW-0597">Phosphoprotein</keyword>
<dbReference type="Gene3D" id="6.10.250.690">
    <property type="match status" value="1"/>
</dbReference>
<evidence type="ECO:0000256" key="5">
    <source>
        <dbReference type="ARBA" id="ARBA00023125"/>
    </source>
</evidence>
<keyword evidence="5 9" id="KW-0238">DNA-binding</keyword>
<dbReference type="InterPro" id="IPR001789">
    <property type="entry name" value="Sig_transdc_resp-reg_receiver"/>
</dbReference>
<feature type="DNA-binding region" description="OmpR/PhoB-type" evidence="9">
    <location>
        <begin position="127"/>
        <end position="227"/>
    </location>
</feature>
<dbReference type="AlphaFoldDB" id="A0A8J8MG20"/>
<dbReference type="GO" id="GO:0005829">
    <property type="term" value="C:cytosol"/>
    <property type="evidence" value="ECO:0007669"/>
    <property type="project" value="TreeGrafter"/>
</dbReference>
<reference evidence="12" key="1">
    <citation type="submission" date="2020-07" db="EMBL/GenBank/DDBJ databases">
        <title>Vallitalea pronyensis genome.</title>
        <authorList>
            <person name="Postec A."/>
        </authorList>
    </citation>
    <scope>NUCLEOTIDE SEQUENCE</scope>
    <source>
        <strain evidence="12">FatNI3</strain>
    </source>
</reference>
<dbReference type="KEGG" id="vpy:HZI73_00105"/>
<dbReference type="PANTHER" id="PTHR48111">
    <property type="entry name" value="REGULATOR OF RPOS"/>
    <property type="match status" value="1"/>
</dbReference>
<dbReference type="InterPro" id="IPR001867">
    <property type="entry name" value="OmpR/PhoB-type_DNA-bd"/>
</dbReference>
<keyword evidence="4" id="KW-0805">Transcription regulation</keyword>
<dbReference type="Pfam" id="PF00486">
    <property type="entry name" value="Trans_reg_C"/>
    <property type="match status" value="1"/>
</dbReference>
<dbReference type="GO" id="GO:0032993">
    <property type="term" value="C:protein-DNA complex"/>
    <property type="evidence" value="ECO:0007669"/>
    <property type="project" value="TreeGrafter"/>
</dbReference>
<evidence type="ECO:0000256" key="4">
    <source>
        <dbReference type="ARBA" id="ARBA00023015"/>
    </source>
</evidence>
<evidence type="ECO:0000256" key="9">
    <source>
        <dbReference type="PROSITE-ProRule" id="PRU01091"/>
    </source>
</evidence>
<evidence type="ECO:0000256" key="7">
    <source>
        <dbReference type="ARBA" id="ARBA00024867"/>
    </source>
</evidence>
<dbReference type="Proteomes" id="UP000683246">
    <property type="component" value="Chromosome"/>
</dbReference>
<dbReference type="PANTHER" id="PTHR48111:SF26">
    <property type="entry name" value="STAGE 0 SPORULATION PROTEIN A HOMOLOG"/>
    <property type="match status" value="1"/>
</dbReference>
<dbReference type="GO" id="GO:0006355">
    <property type="term" value="P:regulation of DNA-templated transcription"/>
    <property type="evidence" value="ECO:0007669"/>
    <property type="project" value="InterPro"/>
</dbReference>
<evidence type="ECO:0000256" key="6">
    <source>
        <dbReference type="ARBA" id="ARBA00023163"/>
    </source>
</evidence>
<feature type="domain" description="Response regulatory" evidence="10">
    <location>
        <begin position="4"/>
        <end position="117"/>
    </location>
</feature>
<protein>
    <recommendedName>
        <fullName evidence="1">Stage 0 sporulation protein A homolog</fullName>
    </recommendedName>
</protein>
<dbReference type="InterPro" id="IPR011006">
    <property type="entry name" value="CheY-like_superfamily"/>
</dbReference>
<keyword evidence="13" id="KW-1185">Reference proteome</keyword>
<evidence type="ECO:0000259" key="10">
    <source>
        <dbReference type="PROSITE" id="PS50110"/>
    </source>
</evidence>
<name>A0A8J8MG20_9FIRM</name>
<dbReference type="InterPro" id="IPR039420">
    <property type="entry name" value="WalR-like"/>
</dbReference>
<comment type="function">
    <text evidence="7">May play the central regulatory role in sporulation. It may be an element of the effector pathway responsible for the activation of sporulation genes in response to nutritional stress. Spo0A may act in concert with spo0H (a sigma factor) to control the expression of some genes that are critical to the sporulation process.</text>
</comment>
<dbReference type="GO" id="GO:0000976">
    <property type="term" value="F:transcription cis-regulatory region binding"/>
    <property type="evidence" value="ECO:0007669"/>
    <property type="project" value="TreeGrafter"/>
</dbReference>
<dbReference type="Gene3D" id="1.10.10.10">
    <property type="entry name" value="Winged helix-like DNA-binding domain superfamily/Winged helix DNA-binding domain"/>
    <property type="match status" value="1"/>
</dbReference>
<keyword evidence="6" id="KW-0804">Transcription</keyword>
<evidence type="ECO:0000313" key="13">
    <source>
        <dbReference type="Proteomes" id="UP000683246"/>
    </source>
</evidence>
<dbReference type="SMART" id="SM00448">
    <property type="entry name" value="REC"/>
    <property type="match status" value="1"/>
</dbReference>
<accession>A0A8J8MG20</accession>
<dbReference type="RefSeq" id="WP_212696264.1">
    <property type="nucleotide sequence ID" value="NZ_CP058649.1"/>
</dbReference>
<dbReference type="GO" id="GO:0000156">
    <property type="term" value="F:phosphorelay response regulator activity"/>
    <property type="evidence" value="ECO:0007669"/>
    <property type="project" value="TreeGrafter"/>
</dbReference>
<sequence length="227" mass="26514">MEKDLLLIDDDFDLSEITYDYLTDHGFSVEVAHSIKQAKRAMEHMTFKLIILDINLPDGLGFDFCKDLRKVSNIPIIFISARTSQTDRITGLDIGGDDYMPKPYSLDELQSRIKANLRRWYSMDRQQEQTHFEQDELKVDIVGRKVYVSGALTIMTVKEFDVLVYLIRHKGKVITKETLYHAIWGHDSIGEISTISVHIRWLREKIERDPSKPRFIKTIWGKGYIFE</sequence>
<evidence type="ECO:0000313" key="12">
    <source>
        <dbReference type="EMBL" id="QUI20806.1"/>
    </source>
</evidence>
<feature type="modified residue" description="4-aspartylphosphate" evidence="8">
    <location>
        <position position="53"/>
    </location>
</feature>
<proteinExistence type="predicted"/>
<dbReference type="PROSITE" id="PS50110">
    <property type="entry name" value="RESPONSE_REGULATORY"/>
    <property type="match status" value="1"/>
</dbReference>
<dbReference type="CDD" id="cd00383">
    <property type="entry name" value="trans_reg_C"/>
    <property type="match status" value="1"/>
</dbReference>
<dbReference type="PROSITE" id="PS51755">
    <property type="entry name" value="OMPR_PHOB"/>
    <property type="match status" value="1"/>
</dbReference>
<dbReference type="FunFam" id="1.10.10.10:FF:000018">
    <property type="entry name" value="DNA-binding response regulator ResD"/>
    <property type="match status" value="1"/>
</dbReference>
<dbReference type="SUPFAM" id="SSF52172">
    <property type="entry name" value="CheY-like"/>
    <property type="match status" value="1"/>
</dbReference>
<evidence type="ECO:0000259" key="11">
    <source>
        <dbReference type="PROSITE" id="PS51755"/>
    </source>
</evidence>
<keyword evidence="3" id="KW-0902">Two-component regulatory system</keyword>
<gene>
    <name evidence="12" type="ORF">HZI73_00105</name>
</gene>
<evidence type="ECO:0000256" key="1">
    <source>
        <dbReference type="ARBA" id="ARBA00018672"/>
    </source>
</evidence>
<dbReference type="EMBL" id="CP058649">
    <property type="protein sequence ID" value="QUI20806.1"/>
    <property type="molecule type" value="Genomic_DNA"/>
</dbReference>
<feature type="domain" description="OmpR/PhoB-type" evidence="11">
    <location>
        <begin position="127"/>
        <end position="227"/>
    </location>
</feature>
<organism evidence="12 13">
    <name type="scientific">Vallitalea pronyensis</name>
    <dbReference type="NCBI Taxonomy" id="1348613"/>
    <lineage>
        <taxon>Bacteria</taxon>
        <taxon>Bacillati</taxon>
        <taxon>Bacillota</taxon>
        <taxon>Clostridia</taxon>
        <taxon>Lachnospirales</taxon>
        <taxon>Vallitaleaceae</taxon>
        <taxon>Vallitalea</taxon>
    </lineage>
</organism>
<dbReference type="Pfam" id="PF00072">
    <property type="entry name" value="Response_reg"/>
    <property type="match status" value="1"/>
</dbReference>